<dbReference type="EMBL" id="JBHFQA010000008">
    <property type="protein sequence ID" value="KAL2094382.1"/>
    <property type="molecule type" value="Genomic_DNA"/>
</dbReference>
<feature type="region of interest" description="Disordered" evidence="1">
    <location>
        <begin position="166"/>
        <end position="215"/>
    </location>
</feature>
<dbReference type="PROSITE" id="PS50835">
    <property type="entry name" value="IG_LIKE"/>
    <property type="match status" value="1"/>
</dbReference>
<feature type="compositionally biased region" description="Basic and acidic residues" evidence="1">
    <location>
        <begin position="285"/>
        <end position="295"/>
    </location>
</feature>
<dbReference type="Gene3D" id="2.60.40.10">
    <property type="entry name" value="Immunoglobulins"/>
    <property type="match status" value="1"/>
</dbReference>
<dbReference type="Proteomes" id="UP001591681">
    <property type="component" value="Unassembled WGS sequence"/>
</dbReference>
<protein>
    <recommendedName>
        <fullName evidence="4">Ig-like domain-containing protein</fullName>
    </recommendedName>
</protein>
<dbReference type="InterPro" id="IPR013106">
    <property type="entry name" value="Ig_V-set"/>
</dbReference>
<accession>A0ABD1K5I8</accession>
<dbReference type="PANTHER" id="PTHR15317:SF1">
    <property type="entry name" value="T-CELL SURFACE PROTEIN TACTILE"/>
    <property type="match status" value="1"/>
</dbReference>
<feature type="signal peptide" evidence="3">
    <location>
        <begin position="1"/>
        <end position="24"/>
    </location>
</feature>
<feature type="compositionally biased region" description="Polar residues" evidence="1">
    <location>
        <begin position="189"/>
        <end position="202"/>
    </location>
</feature>
<dbReference type="InterPro" id="IPR013783">
    <property type="entry name" value="Ig-like_fold"/>
</dbReference>
<comment type="caution">
    <text evidence="5">The sequence shown here is derived from an EMBL/GenBank/DDBJ whole genome shotgun (WGS) entry which is preliminary data.</text>
</comment>
<dbReference type="SUPFAM" id="SSF48726">
    <property type="entry name" value="Immunoglobulin"/>
    <property type="match status" value="1"/>
</dbReference>
<proteinExistence type="predicted"/>
<dbReference type="Pfam" id="PF07686">
    <property type="entry name" value="V-set"/>
    <property type="match status" value="1"/>
</dbReference>
<evidence type="ECO:0000256" key="1">
    <source>
        <dbReference type="SAM" id="MobiDB-lite"/>
    </source>
</evidence>
<feature type="compositionally biased region" description="Polar residues" evidence="1">
    <location>
        <begin position="166"/>
        <end position="178"/>
    </location>
</feature>
<name>A0ABD1K5I8_9TELE</name>
<dbReference type="PANTHER" id="PTHR15317">
    <property type="entry name" value="T-CELL SURFACE PROTEIN TACTILE"/>
    <property type="match status" value="1"/>
</dbReference>
<dbReference type="InterPro" id="IPR042381">
    <property type="entry name" value="CD96"/>
</dbReference>
<evidence type="ECO:0000259" key="4">
    <source>
        <dbReference type="PROSITE" id="PS50835"/>
    </source>
</evidence>
<evidence type="ECO:0000313" key="5">
    <source>
        <dbReference type="EMBL" id="KAL2094382.1"/>
    </source>
</evidence>
<feature type="transmembrane region" description="Helical" evidence="2">
    <location>
        <begin position="226"/>
        <end position="246"/>
    </location>
</feature>
<reference evidence="5 6" key="1">
    <citation type="submission" date="2024-09" db="EMBL/GenBank/DDBJ databases">
        <title>A chromosome-level genome assembly of Gray's grenadier anchovy, Coilia grayii.</title>
        <authorList>
            <person name="Fu Z."/>
        </authorList>
    </citation>
    <scope>NUCLEOTIDE SEQUENCE [LARGE SCALE GENOMIC DNA]</scope>
    <source>
        <strain evidence="5">G4</strain>
        <tissue evidence="5">Muscle</tissue>
    </source>
</reference>
<dbReference type="InterPro" id="IPR036179">
    <property type="entry name" value="Ig-like_dom_sf"/>
</dbReference>
<dbReference type="AlphaFoldDB" id="A0ABD1K5I8"/>
<feature type="domain" description="Ig-like" evidence="4">
    <location>
        <begin position="19"/>
        <end position="134"/>
    </location>
</feature>
<evidence type="ECO:0000256" key="2">
    <source>
        <dbReference type="SAM" id="Phobius"/>
    </source>
</evidence>
<evidence type="ECO:0000256" key="3">
    <source>
        <dbReference type="SAM" id="SignalP"/>
    </source>
</evidence>
<dbReference type="InterPro" id="IPR007110">
    <property type="entry name" value="Ig-like_dom"/>
</dbReference>
<feature type="region of interest" description="Disordered" evidence="1">
    <location>
        <begin position="273"/>
        <end position="295"/>
    </location>
</feature>
<feature type="chain" id="PRO_5044814234" description="Ig-like domain-containing protein" evidence="3">
    <location>
        <begin position="25"/>
        <end position="295"/>
    </location>
</feature>
<dbReference type="InterPro" id="IPR003599">
    <property type="entry name" value="Ig_sub"/>
</dbReference>
<keyword evidence="2" id="KW-0472">Membrane</keyword>
<dbReference type="SMART" id="SM00409">
    <property type="entry name" value="IG"/>
    <property type="match status" value="1"/>
</dbReference>
<keyword evidence="2" id="KW-1133">Transmembrane helix</keyword>
<dbReference type="SMART" id="SM00406">
    <property type="entry name" value="IGv"/>
    <property type="match status" value="1"/>
</dbReference>
<keyword evidence="6" id="KW-1185">Reference proteome</keyword>
<organism evidence="5 6">
    <name type="scientific">Coilia grayii</name>
    <name type="common">Gray's grenadier anchovy</name>
    <dbReference type="NCBI Taxonomy" id="363190"/>
    <lineage>
        <taxon>Eukaryota</taxon>
        <taxon>Metazoa</taxon>
        <taxon>Chordata</taxon>
        <taxon>Craniata</taxon>
        <taxon>Vertebrata</taxon>
        <taxon>Euteleostomi</taxon>
        <taxon>Actinopterygii</taxon>
        <taxon>Neopterygii</taxon>
        <taxon>Teleostei</taxon>
        <taxon>Clupei</taxon>
        <taxon>Clupeiformes</taxon>
        <taxon>Clupeoidei</taxon>
        <taxon>Engraulidae</taxon>
        <taxon>Coilinae</taxon>
        <taxon>Coilia</taxon>
    </lineage>
</organism>
<gene>
    <name evidence="5" type="ORF">ACEWY4_009101</name>
</gene>
<evidence type="ECO:0000313" key="6">
    <source>
        <dbReference type="Proteomes" id="UP001591681"/>
    </source>
</evidence>
<sequence length="295" mass="32392">MVLTQRLKMLSIFIIFFRPGVSSTAVVTITARQGENTSLPCVVKPSQGSVTQMQWQRQGKDYQEEIIVVYNPIYGEHKQSHHKGRVRIIKNPSNNKAEEFHLDLEDVELNDTGLYICDIHTFPKGAVQQHVKLDVEGKEGINMPVLPPTTEMPVSVSSRLYQRTTLHPTTSSHQSNAQEADRHYDPSASPFSSGKTHLSGPTTEAEVDEAPGTSPPVNSEYLPVIIGRYTLAVLLFIGLLSCVCLVHKRMDLSPPDQPLTPPLVKHTSVMGGPAGTEALAPPAETEDHTDQTTAV</sequence>
<keyword evidence="3" id="KW-0732">Signal</keyword>
<keyword evidence="2" id="KW-0812">Transmembrane</keyword>